<evidence type="ECO:0000313" key="1">
    <source>
        <dbReference type="EMBL" id="THC89999.1"/>
    </source>
</evidence>
<keyword evidence="2" id="KW-1185">Reference proteome</keyword>
<sequence length="70" mass="7807">MDPVMVALDRIVIVGRGPSRWIQPYRVGPDATCHLLLQRGRKVGMTIQRDCPGPCALCFATKYLGPKVRK</sequence>
<dbReference type="AlphaFoldDB" id="A0A4S3J537"/>
<dbReference type="VEuPathDB" id="FungiDB:EYZ11_010544"/>
<organism evidence="1 2">
    <name type="scientific">Aspergillus tanneri</name>
    <dbReference type="NCBI Taxonomy" id="1220188"/>
    <lineage>
        <taxon>Eukaryota</taxon>
        <taxon>Fungi</taxon>
        <taxon>Dikarya</taxon>
        <taxon>Ascomycota</taxon>
        <taxon>Pezizomycotina</taxon>
        <taxon>Eurotiomycetes</taxon>
        <taxon>Eurotiomycetidae</taxon>
        <taxon>Eurotiales</taxon>
        <taxon>Aspergillaceae</taxon>
        <taxon>Aspergillus</taxon>
        <taxon>Aspergillus subgen. Circumdati</taxon>
    </lineage>
</organism>
<reference evidence="1 2" key="1">
    <citation type="submission" date="2019-03" db="EMBL/GenBank/DDBJ databases">
        <title>The genome sequence of a newly discovered highly antifungal drug resistant Aspergillus species, Aspergillus tanneri NIH 1004.</title>
        <authorList>
            <person name="Mounaud S."/>
            <person name="Singh I."/>
            <person name="Joardar V."/>
            <person name="Pakala S."/>
            <person name="Pakala S."/>
            <person name="Venepally P."/>
            <person name="Hoover J."/>
            <person name="Nierman W."/>
            <person name="Chung J."/>
            <person name="Losada L."/>
        </authorList>
    </citation>
    <scope>NUCLEOTIDE SEQUENCE [LARGE SCALE GENOMIC DNA]</scope>
    <source>
        <strain evidence="1 2">NIH1004</strain>
    </source>
</reference>
<accession>A0A4S3J537</accession>
<gene>
    <name evidence="1" type="ORF">EYZ11_010544</name>
</gene>
<name>A0A4S3J537_9EURO</name>
<dbReference type="Proteomes" id="UP000308092">
    <property type="component" value="Unassembled WGS sequence"/>
</dbReference>
<comment type="caution">
    <text evidence="1">The sequence shown here is derived from an EMBL/GenBank/DDBJ whole genome shotgun (WGS) entry which is preliminary data.</text>
</comment>
<proteinExistence type="predicted"/>
<protein>
    <submittedName>
        <fullName evidence="1">Uncharacterized protein</fullName>
    </submittedName>
</protein>
<dbReference type="EMBL" id="SOSA01000574">
    <property type="protein sequence ID" value="THC89999.1"/>
    <property type="molecule type" value="Genomic_DNA"/>
</dbReference>
<evidence type="ECO:0000313" key="2">
    <source>
        <dbReference type="Proteomes" id="UP000308092"/>
    </source>
</evidence>